<dbReference type="InterPro" id="IPR032675">
    <property type="entry name" value="LRR_dom_sf"/>
</dbReference>
<dbReference type="SUPFAM" id="SSF52047">
    <property type="entry name" value="RNI-like"/>
    <property type="match status" value="1"/>
</dbReference>
<name>A0AAV4ZY00_9AGAM</name>
<evidence type="ECO:0000313" key="3">
    <source>
        <dbReference type="Proteomes" id="UP001050691"/>
    </source>
</evidence>
<dbReference type="EMBL" id="BPWL01000001">
    <property type="protein sequence ID" value="GJJ06022.1"/>
    <property type="molecule type" value="Genomic_DNA"/>
</dbReference>
<dbReference type="Proteomes" id="UP001050691">
    <property type="component" value="Unassembled WGS sequence"/>
</dbReference>
<feature type="region of interest" description="Disordered" evidence="1">
    <location>
        <begin position="1"/>
        <end position="44"/>
    </location>
</feature>
<evidence type="ECO:0000256" key="1">
    <source>
        <dbReference type="SAM" id="MobiDB-lite"/>
    </source>
</evidence>
<gene>
    <name evidence="2" type="ORF">Clacol_000209</name>
</gene>
<organism evidence="2 3">
    <name type="scientific">Clathrus columnatus</name>
    <dbReference type="NCBI Taxonomy" id="1419009"/>
    <lineage>
        <taxon>Eukaryota</taxon>
        <taxon>Fungi</taxon>
        <taxon>Dikarya</taxon>
        <taxon>Basidiomycota</taxon>
        <taxon>Agaricomycotina</taxon>
        <taxon>Agaricomycetes</taxon>
        <taxon>Phallomycetidae</taxon>
        <taxon>Phallales</taxon>
        <taxon>Clathraceae</taxon>
        <taxon>Clathrus</taxon>
    </lineage>
</organism>
<dbReference type="Gene3D" id="3.80.10.10">
    <property type="entry name" value="Ribonuclease Inhibitor"/>
    <property type="match status" value="1"/>
</dbReference>
<dbReference type="AlphaFoldDB" id="A0AAV4ZY00"/>
<comment type="caution">
    <text evidence="2">The sequence shown here is derived from an EMBL/GenBank/DDBJ whole genome shotgun (WGS) entry which is preliminary data.</text>
</comment>
<evidence type="ECO:0000313" key="2">
    <source>
        <dbReference type="EMBL" id="GJJ06022.1"/>
    </source>
</evidence>
<feature type="compositionally biased region" description="Low complexity" evidence="1">
    <location>
        <begin position="10"/>
        <end position="31"/>
    </location>
</feature>
<proteinExistence type="predicted"/>
<reference evidence="2" key="1">
    <citation type="submission" date="2021-10" db="EMBL/GenBank/DDBJ databases">
        <title>De novo Genome Assembly of Clathrus columnatus (Basidiomycota, Fungi) Using Illumina and Nanopore Sequence Data.</title>
        <authorList>
            <person name="Ogiso-Tanaka E."/>
            <person name="Itagaki H."/>
            <person name="Hosoya T."/>
            <person name="Hosaka K."/>
        </authorList>
    </citation>
    <scope>NUCLEOTIDE SEQUENCE</scope>
    <source>
        <strain evidence="2">MO-923</strain>
    </source>
</reference>
<evidence type="ECO:0008006" key="4">
    <source>
        <dbReference type="Google" id="ProtNLM"/>
    </source>
</evidence>
<accession>A0AAV4ZY00</accession>
<sequence>MGKNRKNRKQNTNNTQNNTNNTTSTNNNINKAKNKAKKAKNNPNKIEKVTVEKLYRSVLSSYFFRRLTQSSISPEEREANVLKNATVAINRLSTETLVMILSLALSKDPLIRLPYQSVQFSQVCHHWRLAVSDHPAFQRFMVFNKHTTFPFFEKLRNRSPWEVTVRYSDQEPRPLCDLLGENASNEPKIITIDDTDYHELASNFHQLRWLNLTYTDSLAPNSVLELVQVFPNLQVLYLRPEPSGDPETDLGDSAVTLPELKVLITNYCPVMHLINAPKLTYADISVSDDVFQEDAYTHFCGFDFSRITHICSTIDIGDPYIMGKTELDDISPFTFNISLPDSDDDSTFDLAPTPYPNRFYFNYTSCESYNEFDTTRFAACLKQATSLVEIVLNKFVVKGSGKHADVFPFFEPLIGATTIRHFNVLWGGNLELLCETLSNGTICPNLEKLTYSSTGKETQSTSHLLSCLQTLMKERSKTCSKLEVEIKGFDRIPPGELEQVEKLGLQFVQKEQEKTPIRFQKEDYFEDHN</sequence>
<keyword evidence="3" id="KW-1185">Reference proteome</keyword>
<protein>
    <recommendedName>
        <fullName evidence="4">F-box domain-containing protein</fullName>
    </recommendedName>
</protein>